<dbReference type="InterPro" id="IPR040239">
    <property type="entry name" value="HcpB-like"/>
</dbReference>
<evidence type="ECO:0000313" key="3">
    <source>
        <dbReference type="EMBL" id="KAF7995268.1"/>
    </source>
</evidence>
<proteinExistence type="inferred from homology"/>
<keyword evidence="4" id="KW-1185">Reference proteome</keyword>
<comment type="similarity">
    <text evidence="1">Belongs to the hcp beta-lactamase family.</text>
</comment>
<comment type="caution">
    <text evidence="3">The sequence shown here is derived from an EMBL/GenBank/DDBJ whole genome shotgun (WGS) entry which is preliminary data.</text>
</comment>
<dbReference type="EMBL" id="JACMRX010000002">
    <property type="protein sequence ID" value="KAF7995268.1"/>
    <property type="molecule type" value="Genomic_DNA"/>
</dbReference>
<dbReference type="OrthoDB" id="272077at2759"/>
<name>A0A835CVD5_APHGI</name>
<gene>
    <name evidence="3" type="ORF">HCN44_004740</name>
</gene>
<dbReference type="SUPFAM" id="SSF81901">
    <property type="entry name" value="HCP-like"/>
    <property type="match status" value="1"/>
</dbReference>
<dbReference type="SMART" id="SM00671">
    <property type="entry name" value="SEL1"/>
    <property type="match status" value="4"/>
</dbReference>
<keyword evidence="2" id="KW-0677">Repeat</keyword>
<dbReference type="PANTHER" id="PTHR13891">
    <property type="entry name" value="CYTOCHROME C OXIDASE ASSEMBLY FACTOR 7"/>
    <property type="match status" value="1"/>
</dbReference>
<dbReference type="InterPro" id="IPR011990">
    <property type="entry name" value="TPR-like_helical_dom_sf"/>
</dbReference>
<dbReference type="AlphaFoldDB" id="A0A835CVD5"/>
<organism evidence="3 4">
    <name type="scientific">Aphidius gifuensis</name>
    <name type="common">Parasitoid wasp</name>
    <dbReference type="NCBI Taxonomy" id="684658"/>
    <lineage>
        <taxon>Eukaryota</taxon>
        <taxon>Metazoa</taxon>
        <taxon>Ecdysozoa</taxon>
        <taxon>Arthropoda</taxon>
        <taxon>Hexapoda</taxon>
        <taxon>Insecta</taxon>
        <taxon>Pterygota</taxon>
        <taxon>Neoptera</taxon>
        <taxon>Endopterygota</taxon>
        <taxon>Hymenoptera</taxon>
        <taxon>Apocrita</taxon>
        <taxon>Ichneumonoidea</taxon>
        <taxon>Braconidae</taxon>
        <taxon>Aphidiinae</taxon>
        <taxon>Aphidius</taxon>
    </lineage>
</organism>
<reference evidence="3 4" key="1">
    <citation type="submission" date="2020-08" db="EMBL/GenBank/DDBJ databases">
        <title>Aphidius gifuensis genome sequencing and assembly.</title>
        <authorList>
            <person name="Du Z."/>
        </authorList>
    </citation>
    <scope>NUCLEOTIDE SEQUENCE [LARGE SCALE GENOMIC DNA]</scope>
    <source>
        <strain evidence="3">YNYX2018</strain>
        <tissue evidence="3">Adults</tissue>
    </source>
</reference>
<protein>
    <submittedName>
        <fullName evidence="3">Uncharacterized protein</fullName>
    </submittedName>
</protein>
<evidence type="ECO:0000313" key="4">
    <source>
        <dbReference type="Proteomes" id="UP000639338"/>
    </source>
</evidence>
<dbReference type="PANTHER" id="PTHR13891:SF1">
    <property type="entry name" value="CYTOCHROME C OXIDASE ASSEMBLY FACTOR 7"/>
    <property type="match status" value="1"/>
</dbReference>
<sequence>MAFDFKKEEDVKAYLQNIYLEYRFGCEKEKNGNSCHLLGDYMEGIKNEYDKAAQLYKDNCDDRNWPRSCAKYAGYVSIGRGCTKNIQEAFKYIQKSCDLDDPRGCVKAGEMAASPFDSFVENRDEEIKLSIKNLEKACHKLNEEKGCFILSTIYLGSLKNEVEIDLPKAFKLSMKSCDAGNPYACANISQMYARGEGIEKNDKLSESFKQRAISLHNDVAKVRSQLQFQQGIDN</sequence>
<dbReference type="InterPro" id="IPR006597">
    <property type="entry name" value="Sel1-like"/>
</dbReference>
<accession>A0A835CVD5</accession>
<dbReference type="Gene3D" id="1.25.40.10">
    <property type="entry name" value="Tetratricopeptide repeat domain"/>
    <property type="match status" value="2"/>
</dbReference>
<dbReference type="GO" id="GO:0005758">
    <property type="term" value="C:mitochondrial intermembrane space"/>
    <property type="evidence" value="ECO:0007669"/>
    <property type="project" value="TreeGrafter"/>
</dbReference>
<evidence type="ECO:0000256" key="1">
    <source>
        <dbReference type="ARBA" id="ARBA00008486"/>
    </source>
</evidence>
<dbReference type="Pfam" id="PF08238">
    <property type="entry name" value="Sel1"/>
    <property type="match status" value="4"/>
</dbReference>
<dbReference type="Proteomes" id="UP000639338">
    <property type="component" value="Unassembled WGS sequence"/>
</dbReference>
<evidence type="ECO:0000256" key="2">
    <source>
        <dbReference type="ARBA" id="ARBA00022737"/>
    </source>
</evidence>